<feature type="domain" description="MucB/RseB N-terminal" evidence="6">
    <location>
        <begin position="110"/>
        <end position="288"/>
    </location>
</feature>
<evidence type="ECO:0000256" key="5">
    <source>
        <dbReference type="SAM" id="MobiDB-lite"/>
    </source>
</evidence>
<dbReference type="InterPro" id="IPR038484">
    <property type="entry name" value="MucB/RseB_C_sf"/>
</dbReference>
<dbReference type="InterPro" id="IPR033434">
    <property type="entry name" value="MucB/RseB_N"/>
</dbReference>
<comment type="similarity">
    <text evidence="2">Belongs to the RseB family.</text>
</comment>
<dbReference type="InterPro" id="IPR005588">
    <property type="entry name" value="MucB_RseB"/>
</dbReference>
<accession>A0ABV2Q604</accession>
<evidence type="ECO:0000313" key="8">
    <source>
        <dbReference type="EMBL" id="MET4576337.1"/>
    </source>
</evidence>
<dbReference type="PANTHER" id="PTHR38782:SF1">
    <property type="entry name" value="SIGMA-E FACTOR REGULATORY PROTEIN RSEB"/>
    <property type="match status" value="1"/>
</dbReference>
<dbReference type="Gene3D" id="2.50.20.10">
    <property type="entry name" value="Lipoprotein localisation LolA/LolB/LppX"/>
    <property type="match status" value="1"/>
</dbReference>
<protein>
    <submittedName>
        <fullName evidence="8">Sigma-E factor negative regulatory protein RseB</fullName>
    </submittedName>
</protein>
<evidence type="ECO:0000259" key="7">
    <source>
        <dbReference type="Pfam" id="PF17188"/>
    </source>
</evidence>
<feature type="domain" description="MucB/RseB C-terminal" evidence="7">
    <location>
        <begin position="307"/>
        <end position="405"/>
    </location>
</feature>
<organism evidence="8 9">
    <name type="scientific">Ottowia thiooxydans</name>
    <dbReference type="NCBI Taxonomy" id="219182"/>
    <lineage>
        <taxon>Bacteria</taxon>
        <taxon>Pseudomonadati</taxon>
        <taxon>Pseudomonadota</taxon>
        <taxon>Betaproteobacteria</taxon>
        <taxon>Burkholderiales</taxon>
        <taxon>Comamonadaceae</taxon>
        <taxon>Ottowia</taxon>
    </lineage>
</organism>
<evidence type="ECO:0000256" key="2">
    <source>
        <dbReference type="ARBA" id="ARBA00008150"/>
    </source>
</evidence>
<name>A0ABV2Q604_9BURK</name>
<dbReference type="RefSeq" id="WP_354442407.1">
    <property type="nucleotide sequence ID" value="NZ_JBEPSH010000003.1"/>
</dbReference>
<dbReference type="CDD" id="cd16327">
    <property type="entry name" value="RseB"/>
    <property type="match status" value="1"/>
</dbReference>
<evidence type="ECO:0000256" key="1">
    <source>
        <dbReference type="ARBA" id="ARBA00004418"/>
    </source>
</evidence>
<feature type="region of interest" description="Disordered" evidence="5">
    <location>
        <begin position="53"/>
        <end position="103"/>
    </location>
</feature>
<dbReference type="Pfam" id="PF03888">
    <property type="entry name" value="MucB_RseB"/>
    <property type="match status" value="1"/>
</dbReference>
<dbReference type="EMBL" id="JBEPSH010000003">
    <property type="protein sequence ID" value="MET4576337.1"/>
    <property type="molecule type" value="Genomic_DNA"/>
</dbReference>
<keyword evidence="9" id="KW-1185">Reference proteome</keyword>
<evidence type="ECO:0000259" key="6">
    <source>
        <dbReference type="Pfam" id="PF03888"/>
    </source>
</evidence>
<proteinExistence type="inferred from homology"/>
<keyword evidence="4" id="KW-0574">Periplasm</keyword>
<dbReference type="InterPro" id="IPR033436">
    <property type="entry name" value="MucB/RseB_C"/>
</dbReference>
<comment type="subcellular location">
    <subcellularLocation>
        <location evidence="1">Periplasm</location>
    </subcellularLocation>
</comment>
<gene>
    <name evidence="8" type="ORF">ABIE13_001446</name>
</gene>
<evidence type="ECO:0000313" key="9">
    <source>
        <dbReference type="Proteomes" id="UP001549320"/>
    </source>
</evidence>
<evidence type="ECO:0000256" key="3">
    <source>
        <dbReference type="ARBA" id="ARBA00022729"/>
    </source>
</evidence>
<dbReference type="PANTHER" id="PTHR38782">
    <property type="match status" value="1"/>
</dbReference>
<reference evidence="8 9" key="1">
    <citation type="submission" date="2024-06" db="EMBL/GenBank/DDBJ databases">
        <title>Sorghum-associated microbial communities from plants grown in Nebraska, USA.</title>
        <authorList>
            <person name="Schachtman D."/>
        </authorList>
    </citation>
    <scope>NUCLEOTIDE SEQUENCE [LARGE SCALE GENOMIC DNA]</scope>
    <source>
        <strain evidence="8 9">2709</strain>
    </source>
</reference>
<feature type="compositionally biased region" description="Polar residues" evidence="5">
    <location>
        <begin position="58"/>
        <end position="70"/>
    </location>
</feature>
<dbReference type="Gene3D" id="3.30.200.100">
    <property type="entry name" value="MucB/RseB, C-terminal domain"/>
    <property type="match status" value="1"/>
</dbReference>
<comment type="caution">
    <text evidence="8">The sequence shown here is derived from an EMBL/GenBank/DDBJ whole genome shotgun (WGS) entry which is preliminary data.</text>
</comment>
<dbReference type="Proteomes" id="UP001549320">
    <property type="component" value="Unassembled WGS sequence"/>
</dbReference>
<sequence>MISVLAAPHRIATECGRTPAGNLAHTLLRAALAWGAGGILTLACAQAGGQFGPAGTQPAGSQRSSPSTGAGQFGPAGAPVAGAQRSAPPSGVGQFGPGGAQLVGPPERTVSEWLVRLQQASRWPAYAGTFVVSSASGALSSARIWHVCEGDTQIERVESLTGAPRLTYRRNDSVVTFFPQTRVMQNERRESNGAFPSLLNSSEEFETENFYSARQHGHGRVAGFDADIVQLLPLDELRFGYRIWSEKRTGLVVKMQTLASDGRVLEQVAFSELQLDAPLSMDKLKQMMAQTDGYRLEKSDKVKTTATSEGWSLKSPVPGFSAQSCYRKSPASASRMVQWIFSDGLATVSLFMEPFNRERHVREGQSALGATHTLTKRLADKTGDWWVTAVGEVPMVTLKAFTDSLERKN</sequence>
<keyword evidence="3" id="KW-0732">Signal</keyword>
<evidence type="ECO:0000256" key="4">
    <source>
        <dbReference type="ARBA" id="ARBA00022764"/>
    </source>
</evidence>
<dbReference type="Pfam" id="PF17188">
    <property type="entry name" value="MucB_RseB_C"/>
    <property type="match status" value="1"/>
</dbReference>